<reference evidence="6 7" key="1">
    <citation type="journal article" date="2021" name="DNA Res.">
        <title>Genome analysis of Candida subhashii reveals its hybrid nature and dual mitochondrial genome conformations.</title>
        <authorList>
            <person name="Mixao V."/>
            <person name="Hegedusova E."/>
            <person name="Saus E."/>
            <person name="Pryszcz L.P."/>
            <person name="Cillingova A."/>
            <person name="Nosek J."/>
            <person name="Gabaldon T."/>
        </authorList>
    </citation>
    <scope>NUCLEOTIDE SEQUENCE [LARGE SCALE GENOMIC DNA]</scope>
    <source>
        <strain evidence="6 7">CBS 10753</strain>
    </source>
</reference>
<dbReference type="PANTHER" id="PTHR31344">
    <property type="entry name" value="NUCLEAR PORE COMPLEX PROTEIN NUP205"/>
    <property type="match status" value="1"/>
</dbReference>
<comment type="caution">
    <text evidence="6">The sequence shown here is derived from an EMBL/GenBank/DDBJ whole genome shotgun (WGS) entry which is preliminary data.</text>
</comment>
<dbReference type="GO" id="GO:0006999">
    <property type="term" value="P:nuclear pore organization"/>
    <property type="evidence" value="ECO:0007669"/>
    <property type="project" value="TreeGrafter"/>
</dbReference>
<evidence type="ECO:0000256" key="5">
    <source>
        <dbReference type="SAM" id="MobiDB-lite"/>
    </source>
</evidence>
<protein>
    <submittedName>
        <fullName evidence="6">NUP192</fullName>
    </submittedName>
</protein>
<gene>
    <name evidence="6" type="ORF">J8A68_004433</name>
</gene>
<evidence type="ECO:0000313" key="6">
    <source>
        <dbReference type="EMBL" id="KAG7662045.1"/>
    </source>
</evidence>
<organism evidence="6 7">
    <name type="scientific">[Candida] subhashii</name>
    <dbReference type="NCBI Taxonomy" id="561895"/>
    <lineage>
        <taxon>Eukaryota</taxon>
        <taxon>Fungi</taxon>
        <taxon>Dikarya</taxon>
        <taxon>Ascomycota</taxon>
        <taxon>Saccharomycotina</taxon>
        <taxon>Pichiomycetes</taxon>
        <taxon>Debaryomycetaceae</taxon>
        <taxon>Spathaspora</taxon>
    </lineage>
</organism>
<feature type="compositionally biased region" description="Basic and acidic residues" evidence="5">
    <location>
        <begin position="470"/>
        <end position="492"/>
    </location>
</feature>
<sequence>MSDFLNWSSDAFADIYNSIKFQNDIDATTTVTKPITNDLIHVLTTPTPSDKSLNTLTNESKPITFPNGTEVKLNQAFIEVSVILANELELDELNSAELLYHSNDVSYKRGTSLGDSARLAYYARQEYILNILGHLISHKRLDSICTSEADYNKLFDNIVKSFEKVYKLILNLNNMIDKQKVTSNINSLAFISSINFSRSQLFSSHELLGSLLFGLMDNYFEKFGKLENYKRIISLISNNVNDDDILVVHFLPGVLQLFTKLMEAVGNDQIVDQFHKHIVSTISTDYSVISNEAETIDLSKSKISGFEVVTSLVFLTQFIYWCKESGNRTAKYDFKENILKYMEWLISYGAMERILCYCAETSHIETQKLFEWSNIYDFRALLQKNFPKLVASKFQYPGGQELLYASNMKPGFENVPRLVDVTFLKLNKDLNETLISPFFQRFFSMFISNAAIILTSLRDSEEDFVLSSINRKEEEDNEKEDNGNESPRKSDKQIGLNLDEVAQRADLERFYLAFAYTCNNRPELCSLFWSDDAFTNDVVGFISWGLANNTSPLITATFCLFLGSLASGGSDAAARIWEILVSNNYTTMKKNDYSKISVDSLVDSLNYYIDSLNESFEQDLNEQLKLVQKKHEFLFTSNPTKQDSEDPSNNRVVIALAEDSVVFVSGFIQLISAIVKNLSASNDRCKEIKQIAYNRFSPIIRGFLKFDNLINGGKILSVDVNFQNANNAKFVDLPNIFVSDESRITLTNLILNLLGDFVNNDDDPYIRYEIWRLLDRWVYHGLHDLPENSPISNQGNDPFGRQITPRKKYISKRNVRINQAFTTNLTHLSQIANFTVLVKRLLTPFHNANQAFTKYSLLYPCDLGFGYRFNNQIGIWPYIEFLMLEVFAKSNDIVNARDREVLQLTIMQLASNSIGEIDWKFLNDVAPNLLREMKNFDSIFDSLTGIQMDYNSFVKSHHSLAVLNYLFENKAFNALFKVVNIGVDAVNASDLCAELLASTLNVIDKLLEIQETFLKRLLPILKNKHTVEPQPQRNTLGINTSMSLILTAPRNIFDSIYLPTNIGSHGVSDFYEVLLFHLSTVAHFALYVGSTNGIANIAVDILQKIDGSKFFRSRQVAHSIDPLLQNNRLLTTFESIDESLKIKHAFIDKFEAFEDDLIIKYKILRFLMANLNQSNGKVATVAHFLLGYEVRGDNLDLDDENKRNVLLRTLLNTLIASLDLITEIDYSNGINHVVDVGPAKLSSLILEILIKLCRDPISSLITLKLLRDYDNFFETLINYQPKLDLSTIWCGNQFNGDLQTEVSNSFIESSLSTQAFFAFINQRSLILQYLSLEFHHIKSITKKEYYIELLIKNRDFLNRALKILSFLDVLNYSFKNFEIHKYESLDKKFNMALILEEVKKSKSEELDLSTLDSVFRIMCQGSSLATPEAKQSFSNEIMVEGNRISEFVTKYLVSDALKEVQLKCLHSWCQLIEILITDSGLKSPDFILEVLNVILPRTNDYLESDMLFSEEMISLCVLLFDLYDKQFLSVTTGEDFALGMERLIPLFQTCVAGILNSNSTPHLRSDLYVLSNKFLMKVFSNDSFLQEMIRIIKSIDKKFVKVICNDAIYSEGPSRITSTLLLESLIHLGSLAKVNFILEALVKNNSLLLLVRSIKRTDQIIKLCTEKNSKITLDNLIFELTAFRATLYLLIRVSQAKNGALQLIQSELFSLLKQSNFLSIDPDLGLNLQIDEYQDYKNIKINVLLDTPLSLTDLMDIKNIRNENTISYFEFLIPIFQLVSTVLLAMGPNYKPGIIQAKELMKNFDRLIVGVMKRELLIENKQIEQGIYKDDSLPLYELKESVKLITLIDSLVNAERQ</sequence>
<evidence type="ECO:0000256" key="3">
    <source>
        <dbReference type="ARBA" id="ARBA00022448"/>
    </source>
</evidence>
<keyword evidence="4" id="KW-0539">Nucleus</keyword>
<accession>A0A8J5UV46</accession>
<dbReference type="Proteomes" id="UP000694255">
    <property type="component" value="Unassembled WGS sequence"/>
</dbReference>
<dbReference type="RefSeq" id="XP_049262278.1">
    <property type="nucleotide sequence ID" value="XM_049408391.1"/>
</dbReference>
<name>A0A8J5UV46_9ASCO</name>
<comment type="similarity">
    <text evidence="2">Belongs to the NUP186/NUP192/NUP205 family.</text>
</comment>
<dbReference type="GO" id="GO:0017056">
    <property type="term" value="F:structural constituent of nuclear pore"/>
    <property type="evidence" value="ECO:0007669"/>
    <property type="project" value="TreeGrafter"/>
</dbReference>
<dbReference type="InterPro" id="IPR021827">
    <property type="entry name" value="Nup186/Nup192/Nup205"/>
</dbReference>
<evidence type="ECO:0000313" key="7">
    <source>
        <dbReference type="Proteomes" id="UP000694255"/>
    </source>
</evidence>
<dbReference type="PANTHER" id="PTHR31344:SF0">
    <property type="entry name" value="NUCLEAR PORE COMPLEX PROTEIN NUP205"/>
    <property type="match status" value="1"/>
</dbReference>
<evidence type="ECO:0000256" key="1">
    <source>
        <dbReference type="ARBA" id="ARBA00004123"/>
    </source>
</evidence>
<keyword evidence="7" id="KW-1185">Reference proteome</keyword>
<dbReference type="Pfam" id="PF11894">
    <property type="entry name" value="Nup192"/>
    <property type="match status" value="1"/>
</dbReference>
<keyword evidence="3" id="KW-0813">Transport</keyword>
<evidence type="ECO:0000256" key="4">
    <source>
        <dbReference type="ARBA" id="ARBA00023242"/>
    </source>
</evidence>
<comment type="subcellular location">
    <subcellularLocation>
        <location evidence="1">Nucleus</location>
    </subcellularLocation>
</comment>
<dbReference type="OrthoDB" id="2019644at2759"/>
<evidence type="ECO:0000256" key="2">
    <source>
        <dbReference type="ARBA" id="ARBA00005892"/>
    </source>
</evidence>
<dbReference type="EMBL" id="JAGSYN010000185">
    <property type="protein sequence ID" value="KAG7662045.1"/>
    <property type="molecule type" value="Genomic_DNA"/>
</dbReference>
<proteinExistence type="inferred from homology"/>
<dbReference type="GO" id="GO:0044611">
    <property type="term" value="C:nuclear pore inner ring"/>
    <property type="evidence" value="ECO:0007669"/>
    <property type="project" value="TreeGrafter"/>
</dbReference>
<feature type="region of interest" description="Disordered" evidence="5">
    <location>
        <begin position="468"/>
        <end position="493"/>
    </location>
</feature>
<dbReference type="GeneID" id="73471233"/>